<feature type="transmembrane region" description="Helical" evidence="5">
    <location>
        <begin position="377"/>
        <end position="403"/>
    </location>
</feature>
<dbReference type="EMBL" id="CP036291">
    <property type="protein sequence ID" value="QDU90553.1"/>
    <property type="molecule type" value="Genomic_DNA"/>
</dbReference>
<feature type="transmembrane region" description="Helical" evidence="5">
    <location>
        <begin position="350"/>
        <end position="371"/>
    </location>
</feature>
<comment type="function">
    <text evidence="5">NDH-1 shuttles electrons from NADH, via FMN and iron-sulfur (Fe-S) centers, to quinones in the respiratory chain. The immediate electron acceptor for the enzyme in this species is believed to be ubiquinone. Couples the redox reaction to proton translocation (for every two electrons transferred, four hydrogen ions are translocated across the cytoplasmic membrane), and thus conserves the redox energy in a proton gradient.</text>
</comment>
<dbReference type="Pfam" id="PF00361">
    <property type="entry name" value="Proton_antipo_M"/>
    <property type="match status" value="2"/>
</dbReference>
<dbReference type="PANTHER" id="PTHR22773">
    <property type="entry name" value="NADH DEHYDROGENASE"/>
    <property type="match status" value="1"/>
</dbReference>
<reference evidence="8 9" key="1">
    <citation type="submission" date="2019-02" db="EMBL/GenBank/DDBJ databases">
        <title>Deep-cultivation of Planctomycetes and their phenomic and genomic characterization uncovers novel biology.</title>
        <authorList>
            <person name="Wiegand S."/>
            <person name="Jogler M."/>
            <person name="Boedeker C."/>
            <person name="Pinto D."/>
            <person name="Vollmers J."/>
            <person name="Rivas-Marin E."/>
            <person name="Kohn T."/>
            <person name="Peeters S.H."/>
            <person name="Heuer A."/>
            <person name="Rast P."/>
            <person name="Oberbeckmann S."/>
            <person name="Bunk B."/>
            <person name="Jeske O."/>
            <person name="Meyerdierks A."/>
            <person name="Storesund J.E."/>
            <person name="Kallscheuer N."/>
            <person name="Luecker S."/>
            <person name="Lage O.M."/>
            <person name="Pohl T."/>
            <person name="Merkel B.J."/>
            <person name="Hornburger P."/>
            <person name="Mueller R.-W."/>
            <person name="Bruemmer F."/>
            <person name="Labrenz M."/>
            <person name="Spormann A.M."/>
            <person name="Op den Camp H."/>
            <person name="Overmann J."/>
            <person name="Amann R."/>
            <person name="Jetten M.S.M."/>
            <person name="Mascher T."/>
            <person name="Medema M.H."/>
            <person name="Devos D.P."/>
            <person name="Kaster A.-K."/>
            <person name="Ovreas L."/>
            <person name="Rohde M."/>
            <person name="Galperin M.Y."/>
            <person name="Jogler C."/>
        </authorList>
    </citation>
    <scope>NUCLEOTIDE SEQUENCE [LARGE SCALE GENOMIC DNA]</scope>
    <source>
        <strain evidence="8 9">Pla175</strain>
    </source>
</reference>
<dbReference type="Proteomes" id="UP000317429">
    <property type="component" value="Chromosome"/>
</dbReference>
<feature type="transmembrane region" description="Helical" evidence="5">
    <location>
        <begin position="502"/>
        <end position="523"/>
    </location>
</feature>
<evidence type="ECO:0000256" key="4">
    <source>
        <dbReference type="ARBA" id="ARBA00023136"/>
    </source>
</evidence>
<dbReference type="AlphaFoldDB" id="A0A518DGE4"/>
<feature type="transmembrane region" description="Helical" evidence="5">
    <location>
        <begin position="88"/>
        <end position="107"/>
    </location>
</feature>
<comment type="catalytic activity">
    <reaction evidence="5">
        <text>a quinone + NADH + 5 H(+)(in) = a quinol + NAD(+) + 4 H(+)(out)</text>
        <dbReference type="Rhea" id="RHEA:57888"/>
        <dbReference type="ChEBI" id="CHEBI:15378"/>
        <dbReference type="ChEBI" id="CHEBI:24646"/>
        <dbReference type="ChEBI" id="CHEBI:57540"/>
        <dbReference type="ChEBI" id="CHEBI:57945"/>
        <dbReference type="ChEBI" id="CHEBI:132124"/>
    </reaction>
</comment>
<evidence type="ECO:0000256" key="3">
    <source>
        <dbReference type="ARBA" id="ARBA00022989"/>
    </source>
</evidence>
<evidence type="ECO:0000259" key="7">
    <source>
        <dbReference type="Pfam" id="PF00361"/>
    </source>
</evidence>
<dbReference type="KEGG" id="pnd:Pla175_39600"/>
<comment type="subunit">
    <text evidence="5">NDH-1 is composed of 14 different subunits. Subunits NuoA, H, J, K, L, M, N constitute the membrane sector of the complex.</text>
</comment>
<keyword evidence="5" id="KW-0830">Ubiquinone</keyword>
<feature type="transmembrane region" description="Helical" evidence="5">
    <location>
        <begin position="119"/>
        <end position="146"/>
    </location>
</feature>
<dbReference type="GO" id="GO:0005886">
    <property type="term" value="C:plasma membrane"/>
    <property type="evidence" value="ECO:0007669"/>
    <property type="project" value="UniProtKB-SubCell"/>
</dbReference>
<comment type="similarity">
    <text evidence="5">Belongs to the complex I subunit 2 family.</text>
</comment>
<evidence type="ECO:0000313" key="8">
    <source>
        <dbReference type="EMBL" id="QDU90553.1"/>
    </source>
</evidence>
<keyword evidence="9" id="KW-1185">Reference proteome</keyword>
<keyword evidence="5" id="KW-1003">Cell membrane</keyword>
<keyword evidence="8" id="KW-0560">Oxidoreductase</keyword>
<keyword evidence="4 5" id="KW-0472">Membrane</keyword>
<comment type="subcellular location">
    <subcellularLocation>
        <location evidence="5">Cell membrane</location>
        <topology evidence="5">Multi-pass membrane protein</topology>
    </subcellularLocation>
    <subcellularLocation>
        <location evidence="1">Endomembrane system</location>
        <topology evidence="1">Multi-pass membrane protein</topology>
    </subcellularLocation>
    <subcellularLocation>
        <location evidence="6">Membrane</location>
        <topology evidence="6">Multi-pass membrane protein</topology>
    </subcellularLocation>
</comment>
<dbReference type="GO" id="GO:0008137">
    <property type="term" value="F:NADH dehydrogenase (ubiquinone) activity"/>
    <property type="evidence" value="ECO:0007669"/>
    <property type="project" value="InterPro"/>
</dbReference>
<dbReference type="GO" id="GO:0012505">
    <property type="term" value="C:endomembrane system"/>
    <property type="evidence" value="ECO:0007669"/>
    <property type="project" value="UniProtKB-SubCell"/>
</dbReference>
<feature type="domain" description="NADH:quinone oxidoreductase/Mrp antiporter transmembrane" evidence="7">
    <location>
        <begin position="314"/>
        <end position="468"/>
    </location>
</feature>
<name>A0A518DGE4_9BACT</name>
<keyword evidence="5" id="KW-0813">Transport</keyword>
<evidence type="ECO:0000313" key="9">
    <source>
        <dbReference type="Proteomes" id="UP000317429"/>
    </source>
</evidence>
<keyword evidence="2 5" id="KW-0812">Transmembrane</keyword>
<proteinExistence type="inferred from homology"/>
<feature type="transmembrane region" description="Helical" evidence="5">
    <location>
        <begin position="458"/>
        <end position="482"/>
    </location>
</feature>
<dbReference type="GO" id="GO:0048038">
    <property type="term" value="F:quinone binding"/>
    <property type="evidence" value="ECO:0007669"/>
    <property type="project" value="UniProtKB-KW"/>
</dbReference>
<dbReference type="OrthoDB" id="9807568at2"/>
<dbReference type="GO" id="GO:0042773">
    <property type="term" value="P:ATP synthesis coupled electron transport"/>
    <property type="evidence" value="ECO:0007669"/>
    <property type="project" value="InterPro"/>
</dbReference>
<organism evidence="8 9">
    <name type="scientific">Pirellulimonas nuda</name>
    <dbReference type="NCBI Taxonomy" id="2528009"/>
    <lineage>
        <taxon>Bacteria</taxon>
        <taxon>Pseudomonadati</taxon>
        <taxon>Planctomycetota</taxon>
        <taxon>Planctomycetia</taxon>
        <taxon>Pirellulales</taxon>
        <taxon>Lacipirellulaceae</taxon>
        <taxon>Pirellulimonas</taxon>
    </lineage>
</organism>
<feature type="domain" description="NADH:quinone oxidoreductase/Mrp antiporter transmembrane" evidence="7">
    <location>
        <begin position="136"/>
        <end position="283"/>
    </location>
</feature>
<dbReference type="InterPro" id="IPR001750">
    <property type="entry name" value="ND/Mrp_TM"/>
</dbReference>
<dbReference type="RefSeq" id="WP_145289274.1">
    <property type="nucleotide sequence ID" value="NZ_CP036291.1"/>
</dbReference>
<feature type="transmembrane region" description="Helical" evidence="5">
    <location>
        <begin position="173"/>
        <end position="200"/>
    </location>
</feature>
<gene>
    <name evidence="5 8" type="primary">nuoN</name>
    <name evidence="8" type="ORF">Pla175_39600</name>
</gene>
<evidence type="ECO:0000256" key="5">
    <source>
        <dbReference type="HAMAP-Rule" id="MF_00445"/>
    </source>
</evidence>
<dbReference type="GO" id="GO:0050136">
    <property type="term" value="F:NADH dehydrogenase (quinone) (non-electrogenic) activity"/>
    <property type="evidence" value="ECO:0007669"/>
    <property type="project" value="UniProtKB-UniRule"/>
</dbReference>
<evidence type="ECO:0000256" key="6">
    <source>
        <dbReference type="RuleBase" id="RU000320"/>
    </source>
</evidence>
<sequence length="540" mass="55738">MNLLVDRLLHDTTAVSLPGFLPELLLCATIVVLLLAKVLPLLSRVDPLVWAFGGLAAAAMAAIPQQGLSEVHRTELFTGMLVIDPMAAYLRVLLLGFGVLLLLLTKLTGLADRSSGQDFYVLVVGALLGMCLMVEANHLLIVFLAVEMASVPSYVLAGVEKGRPRAGEAALKYAVFGAGASGVMLYGISLIAGLLGTAHLPTLASRLAEMNTAASASPQAPTLVLMLAAVMIMVGLAFKLSAVPFHFWCPDVFEGAPAEIGALLSVASKTAALALLVRVAMIATPTAPIDRVVADPPAAVQVAAATPAAVPTPAGFVALLIGSLAIATCTFGNLAAYAQTSLKRMLAYSTIAHAGYMMMPVAAAVAVAGAQPATAELAIAALLLYAGVYLFMNLGAFAIAALVERSTGSDQIDDYAGLIRSSPVTAVALAVVLFSLLGMPPLAGFFAKFAAFRALALVWSPLSITMLAVAAVNTAISLVYYLRVARVATMHDEPDTRGPVQLGMLSVIYVAAVTLPLVLLGLFPGGLADAAQQAARGLWP</sequence>
<feature type="transmembrane region" description="Helical" evidence="5">
    <location>
        <begin position="424"/>
        <end position="446"/>
    </location>
</feature>
<feature type="transmembrane region" description="Helical" evidence="5">
    <location>
        <begin position="20"/>
        <end position="36"/>
    </location>
</feature>
<dbReference type="InterPro" id="IPR010096">
    <property type="entry name" value="NADH-Q_OxRdtase_suN/2"/>
</dbReference>
<keyword evidence="5" id="KW-0874">Quinone</keyword>
<feature type="transmembrane region" description="Helical" evidence="5">
    <location>
        <begin position="48"/>
        <end position="68"/>
    </location>
</feature>
<accession>A0A518DGE4</accession>
<keyword evidence="5" id="KW-0520">NAD</keyword>
<feature type="transmembrane region" description="Helical" evidence="5">
    <location>
        <begin position="220"/>
        <end position="238"/>
    </location>
</feature>
<keyword evidence="5" id="KW-1278">Translocase</keyword>
<dbReference type="HAMAP" id="MF_00445">
    <property type="entry name" value="NDH1_NuoN_1"/>
    <property type="match status" value="1"/>
</dbReference>
<keyword evidence="3 5" id="KW-1133">Transmembrane helix</keyword>
<protein>
    <recommendedName>
        <fullName evidence="5">NADH-quinone oxidoreductase subunit N</fullName>
        <ecNumber evidence="5">7.1.1.-</ecNumber>
    </recommendedName>
    <alternativeName>
        <fullName evidence="5">NADH dehydrogenase I subunit N</fullName>
    </alternativeName>
    <alternativeName>
        <fullName evidence="5">NDH-1 subunit N</fullName>
    </alternativeName>
</protein>
<evidence type="ECO:0000256" key="1">
    <source>
        <dbReference type="ARBA" id="ARBA00004127"/>
    </source>
</evidence>
<feature type="transmembrane region" description="Helical" evidence="5">
    <location>
        <begin position="316"/>
        <end position="338"/>
    </location>
</feature>
<dbReference type="EC" id="7.1.1.-" evidence="5"/>
<evidence type="ECO:0000256" key="2">
    <source>
        <dbReference type="ARBA" id="ARBA00022692"/>
    </source>
</evidence>